<protein>
    <submittedName>
        <fullName evidence="1">Uncharacterized protein</fullName>
    </submittedName>
</protein>
<dbReference type="HOGENOM" id="CLU_129359_0_0_5"/>
<proteinExistence type="predicted"/>
<dbReference type="AlphaFoldDB" id="C6XR44"/>
<dbReference type="Pfam" id="PF22817">
    <property type="entry name" value="ApeP-like"/>
    <property type="match status" value="1"/>
</dbReference>
<dbReference type="EMBL" id="CP001678">
    <property type="protein sequence ID" value="ACT60575.1"/>
    <property type="molecule type" value="Genomic_DNA"/>
</dbReference>
<dbReference type="KEGG" id="hba:Hbal_2905"/>
<sequence>MTAISDLIPHTGNMVLINTVQSCNQDDIICTTDTHFSPTNPLRNAHGLPISAALEYGAQAIALHGAMNKSQSEKSPKALIVAVRQADWTTDWLHTIDSELIIQASIATRMNALARYTFKISSKSDNSYIYQADVSVSIS</sequence>
<accession>C6XR44</accession>
<evidence type="ECO:0000313" key="2">
    <source>
        <dbReference type="Proteomes" id="UP000002745"/>
    </source>
</evidence>
<organism evidence="1 2">
    <name type="scientific">Hirschia baltica (strain ATCC 49814 / DSM 5838 / IFAM 1418)</name>
    <dbReference type="NCBI Taxonomy" id="582402"/>
    <lineage>
        <taxon>Bacteria</taxon>
        <taxon>Pseudomonadati</taxon>
        <taxon>Pseudomonadota</taxon>
        <taxon>Alphaproteobacteria</taxon>
        <taxon>Hyphomonadales</taxon>
        <taxon>Hyphomonadaceae</taxon>
        <taxon>Hirschia</taxon>
    </lineage>
</organism>
<evidence type="ECO:0000313" key="1">
    <source>
        <dbReference type="EMBL" id="ACT60575.1"/>
    </source>
</evidence>
<dbReference type="Proteomes" id="UP000002745">
    <property type="component" value="Chromosome"/>
</dbReference>
<dbReference type="InterPro" id="IPR016776">
    <property type="entry name" value="ApeP-like_dehydratase"/>
</dbReference>
<dbReference type="InterPro" id="IPR029069">
    <property type="entry name" value="HotDog_dom_sf"/>
</dbReference>
<gene>
    <name evidence="1" type="ordered locus">Hbal_2905</name>
</gene>
<name>C6XR44_HIRBI</name>
<reference evidence="2" key="1">
    <citation type="journal article" date="2011" name="J. Bacteriol.">
        <title>Genome sequences of eight morphologically diverse alphaproteobacteria.</title>
        <authorList>
            <consortium name="US DOE Joint Genome Institute"/>
            <person name="Brown P.J."/>
            <person name="Kysela D.T."/>
            <person name="Buechlein A."/>
            <person name="Hemmerich C."/>
            <person name="Brun Y.V."/>
        </authorList>
    </citation>
    <scope>NUCLEOTIDE SEQUENCE [LARGE SCALE GENOMIC DNA]</scope>
    <source>
        <strain evidence="2">ATCC 49814 / DSM 5838 / IFAM 1418</strain>
    </source>
</reference>
<dbReference type="STRING" id="582402.Hbal_2905"/>
<dbReference type="SUPFAM" id="SSF54637">
    <property type="entry name" value="Thioesterase/thiol ester dehydrase-isomerase"/>
    <property type="match status" value="1"/>
</dbReference>
<dbReference type="RefSeq" id="WP_015828725.1">
    <property type="nucleotide sequence ID" value="NC_012982.1"/>
</dbReference>
<dbReference type="OrthoDB" id="9800188at2"/>
<dbReference type="Gene3D" id="3.10.129.10">
    <property type="entry name" value="Hotdog Thioesterase"/>
    <property type="match status" value="1"/>
</dbReference>
<keyword evidence="2" id="KW-1185">Reference proteome</keyword>
<dbReference type="eggNOG" id="COG4706">
    <property type="taxonomic scope" value="Bacteria"/>
</dbReference>